<dbReference type="AlphaFoldDB" id="A0A0G1CGN9"/>
<comment type="caution">
    <text evidence="1">The sequence shown here is derived from an EMBL/GenBank/DDBJ whole genome shotgun (WGS) entry which is preliminary data.</text>
</comment>
<proteinExistence type="predicted"/>
<sequence>MISRELRPFYDLTISDPLFAAEGLDLDNALNAIEAIEVTTQKLQEFWQKSHRGFCFWYPFSETLHPFRFLRKFLECERERRHFLANPSLENAEKLLHLYNKTGDALIADLDAYSGALKALLKMEGIEFESSIFYFHSNAVTVKEFISSIEMINENALMLRSEVRQREKILKNAEVREVARFSDRDNYMTALKDSGPGLSQEYLYMQKLEEENAPPILERYGPIYYELPHLDGNPRVHRFQAYVMKGPYPGVKYLSISLTDQRYFLKLQDTPKEVSEKQSHFDNRNKVIYEPLMKRGINYWHQSATSFYSVMDLGYYSDLATIVDSKWRRPFLDARQLLIQKSSLFDLILWNGWTHERIYLQMTGVQAGVNKLSSPLYSFVARSYPSLYYLPFNKSVWRLEKPLHFLGSRFGKGGVYSTYEDLKSELSREMLEKIFQGRILRKKEWENHE</sequence>
<dbReference type="STRING" id="1618659.UV11_C0004G0003"/>
<evidence type="ECO:0000313" key="2">
    <source>
        <dbReference type="Proteomes" id="UP000034036"/>
    </source>
</evidence>
<dbReference type="EMBL" id="LCDF01000004">
    <property type="protein sequence ID" value="KKS48733.1"/>
    <property type="molecule type" value="Genomic_DNA"/>
</dbReference>
<organism evidence="1 2">
    <name type="scientific">Candidatus Giovannonibacteria bacterium GW2011_GWF2_42_19</name>
    <dbReference type="NCBI Taxonomy" id="1618659"/>
    <lineage>
        <taxon>Bacteria</taxon>
        <taxon>Candidatus Giovannoniibacteriota</taxon>
    </lineage>
</organism>
<accession>A0A0G1CGN9</accession>
<name>A0A0G1CGN9_9BACT</name>
<gene>
    <name evidence="1" type="ORF">UV11_C0004G0003</name>
</gene>
<reference evidence="1 2" key="1">
    <citation type="journal article" date="2015" name="Nature">
        <title>rRNA introns, odd ribosomes, and small enigmatic genomes across a large radiation of phyla.</title>
        <authorList>
            <person name="Brown C.T."/>
            <person name="Hug L.A."/>
            <person name="Thomas B.C."/>
            <person name="Sharon I."/>
            <person name="Castelle C.J."/>
            <person name="Singh A."/>
            <person name="Wilkins M.J."/>
            <person name="Williams K.H."/>
            <person name="Banfield J.F."/>
        </authorList>
    </citation>
    <scope>NUCLEOTIDE SEQUENCE [LARGE SCALE GENOMIC DNA]</scope>
</reference>
<dbReference type="Proteomes" id="UP000034036">
    <property type="component" value="Unassembled WGS sequence"/>
</dbReference>
<evidence type="ECO:0000313" key="1">
    <source>
        <dbReference type="EMBL" id="KKS48733.1"/>
    </source>
</evidence>
<protein>
    <submittedName>
        <fullName evidence="1">Uncharacterized protein</fullName>
    </submittedName>
</protein>